<sequence>MLNDHQWLDAHLNTSSPLALVLFFYWHPIGGLLVAPHAQIGKVQVGYHVASFDAARWSWNLPLRRPFT</sequence>
<accession>A0A830D0S3</accession>
<evidence type="ECO:0000313" key="2">
    <source>
        <dbReference type="Proteomes" id="UP000653305"/>
    </source>
</evidence>
<dbReference type="Proteomes" id="UP000653305">
    <property type="component" value="Unassembled WGS sequence"/>
</dbReference>
<evidence type="ECO:0000313" key="1">
    <source>
        <dbReference type="EMBL" id="GFQ02025.1"/>
    </source>
</evidence>
<reference evidence="1" key="1">
    <citation type="submission" date="2020-07" db="EMBL/GenBank/DDBJ databases">
        <title>Ethylene signaling mediates host invasion by parasitic plants.</title>
        <authorList>
            <person name="Yoshida S."/>
        </authorList>
    </citation>
    <scope>NUCLEOTIDE SEQUENCE</scope>
    <source>
        <strain evidence="1">Okayama</strain>
    </source>
</reference>
<dbReference type="AlphaFoldDB" id="A0A830D0S3"/>
<proteinExistence type="predicted"/>
<dbReference type="EMBL" id="BMAC01000722">
    <property type="protein sequence ID" value="GFQ02025.1"/>
    <property type="molecule type" value="Genomic_DNA"/>
</dbReference>
<name>A0A830D0S3_9LAMI</name>
<organism evidence="1 2">
    <name type="scientific">Phtheirospermum japonicum</name>
    <dbReference type="NCBI Taxonomy" id="374723"/>
    <lineage>
        <taxon>Eukaryota</taxon>
        <taxon>Viridiplantae</taxon>
        <taxon>Streptophyta</taxon>
        <taxon>Embryophyta</taxon>
        <taxon>Tracheophyta</taxon>
        <taxon>Spermatophyta</taxon>
        <taxon>Magnoliopsida</taxon>
        <taxon>eudicotyledons</taxon>
        <taxon>Gunneridae</taxon>
        <taxon>Pentapetalae</taxon>
        <taxon>asterids</taxon>
        <taxon>lamiids</taxon>
        <taxon>Lamiales</taxon>
        <taxon>Orobanchaceae</taxon>
        <taxon>Orobanchaceae incertae sedis</taxon>
        <taxon>Phtheirospermum</taxon>
    </lineage>
</organism>
<keyword evidence="2" id="KW-1185">Reference proteome</keyword>
<gene>
    <name evidence="1" type="ORF">PHJA_002346400</name>
</gene>
<comment type="caution">
    <text evidence="1">The sequence shown here is derived from an EMBL/GenBank/DDBJ whole genome shotgun (WGS) entry which is preliminary data.</text>
</comment>
<protein>
    <submittedName>
        <fullName evidence="1">Uncharacterized protein</fullName>
    </submittedName>
</protein>